<evidence type="ECO:0000313" key="1">
    <source>
        <dbReference type="EMBL" id="KAJ3002659.1"/>
    </source>
</evidence>
<proteinExistence type="predicted"/>
<comment type="caution">
    <text evidence="1">The sequence shown here is derived from an EMBL/GenBank/DDBJ whole genome shotgun (WGS) entry which is preliminary data.</text>
</comment>
<name>A0ACC1PVT8_9APHY</name>
<reference evidence="1" key="1">
    <citation type="submission" date="2022-08" db="EMBL/GenBank/DDBJ databases">
        <title>Genome Sequence of Pycnoporus sanguineus.</title>
        <authorList>
            <person name="Buettner E."/>
        </authorList>
    </citation>
    <scope>NUCLEOTIDE SEQUENCE</scope>
    <source>
        <strain evidence="1">CG-C14</strain>
    </source>
</reference>
<gene>
    <name evidence="1" type="ORF">NUW54_g5730</name>
</gene>
<keyword evidence="2" id="KW-1185">Reference proteome</keyword>
<dbReference type="Proteomes" id="UP001144978">
    <property type="component" value="Unassembled WGS sequence"/>
</dbReference>
<accession>A0ACC1PVT8</accession>
<organism evidence="1 2">
    <name type="scientific">Trametes sanguinea</name>
    <dbReference type="NCBI Taxonomy" id="158606"/>
    <lineage>
        <taxon>Eukaryota</taxon>
        <taxon>Fungi</taxon>
        <taxon>Dikarya</taxon>
        <taxon>Basidiomycota</taxon>
        <taxon>Agaricomycotina</taxon>
        <taxon>Agaricomycetes</taxon>
        <taxon>Polyporales</taxon>
        <taxon>Polyporaceae</taxon>
        <taxon>Trametes</taxon>
    </lineage>
</organism>
<protein>
    <submittedName>
        <fullName evidence="1">Uncharacterized protein</fullName>
    </submittedName>
</protein>
<evidence type="ECO:0000313" key="2">
    <source>
        <dbReference type="Proteomes" id="UP001144978"/>
    </source>
</evidence>
<dbReference type="EMBL" id="JANSHE010001445">
    <property type="protein sequence ID" value="KAJ3002659.1"/>
    <property type="molecule type" value="Genomic_DNA"/>
</dbReference>
<sequence>MLPPSLLASLRAMLDGRWLNSLGTLVALATTGECCGDEMTGRGFSTRPNMYFFLTALYSLPPPSRASSRPHHDTADTAIPRTAWGILLAVVADDSDDIAGASCVGRGQESHASVTRLLSHMARSERSHSA</sequence>